<dbReference type="AlphaFoldDB" id="A0A2V5GWW7"/>
<reference evidence="2 3" key="1">
    <citation type="submission" date="2018-02" db="EMBL/GenBank/DDBJ databases">
        <title>The genomes of Aspergillus section Nigri reveals drivers in fungal speciation.</title>
        <authorList>
            <consortium name="DOE Joint Genome Institute"/>
            <person name="Vesth T.C."/>
            <person name="Nybo J."/>
            <person name="Theobald S."/>
            <person name="Brandl J."/>
            <person name="Frisvad J.C."/>
            <person name="Nielsen K.F."/>
            <person name="Lyhne E.K."/>
            <person name="Kogle M.E."/>
            <person name="Kuo A."/>
            <person name="Riley R."/>
            <person name="Clum A."/>
            <person name="Nolan M."/>
            <person name="Lipzen A."/>
            <person name="Salamov A."/>
            <person name="Henrissat B."/>
            <person name="Wiebenga A."/>
            <person name="De vries R.P."/>
            <person name="Grigoriev I.V."/>
            <person name="Mortensen U.H."/>
            <person name="Andersen M.R."/>
            <person name="Baker S.E."/>
        </authorList>
    </citation>
    <scope>NUCLEOTIDE SEQUENCE [LARGE SCALE GENOMIC DNA]</scope>
    <source>
        <strain evidence="2 3">CBS 115571</strain>
    </source>
</reference>
<evidence type="ECO:0000313" key="3">
    <source>
        <dbReference type="Proteomes" id="UP000249829"/>
    </source>
</evidence>
<proteinExistence type="predicted"/>
<name>A0A2V5GWW7_ASPV1</name>
<accession>A0A2V5GWW7</accession>
<sequence length="222" mass="24700">MEVVGFDSQSPPPRGSSSAVDSWKLAAIKRAPPALPNTVGWADWFSGSRKTMGKKNDLARRDSCPPSNCIHCPTTCDLAQNAIPRISVQQHQPIWYRGHALIPADVKYRSKPSLSPLYLTRTHPDHQTGFASRGIRGLLPQQGWSNKQPRWRIAHSGSVTSHCNPDLREHSPMPRLTVANPMSAIATRAYHSLNYQISCIPDRPVTSSRVSLLWVTDTSYTR</sequence>
<feature type="region of interest" description="Disordered" evidence="1">
    <location>
        <begin position="1"/>
        <end position="20"/>
    </location>
</feature>
<protein>
    <submittedName>
        <fullName evidence="2">Uncharacterized protein</fullName>
    </submittedName>
</protein>
<evidence type="ECO:0000313" key="2">
    <source>
        <dbReference type="EMBL" id="PYI13604.1"/>
    </source>
</evidence>
<evidence type="ECO:0000256" key="1">
    <source>
        <dbReference type="SAM" id="MobiDB-lite"/>
    </source>
</evidence>
<dbReference type="Proteomes" id="UP000249829">
    <property type="component" value="Unassembled WGS sequence"/>
</dbReference>
<dbReference type="EMBL" id="KZ825237">
    <property type="protein sequence ID" value="PYI13604.1"/>
    <property type="molecule type" value="Genomic_DNA"/>
</dbReference>
<keyword evidence="3" id="KW-1185">Reference proteome</keyword>
<organism evidence="2 3">
    <name type="scientific">Aspergillus violaceofuscus (strain CBS 115571)</name>
    <dbReference type="NCBI Taxonomy" id="1450538"/>
    <lineage>
        <taxon>Eukaryota</taxon>
        <taxon>Fungi</taxon>
        <taxon>Dikarya</taxon>
        <taxon>Ascomycota</taxon>
        <taxon>Pezizomycotina</taxon>
        <taxon>Eurotiomycetes</taxon>
        <taxon>Eurotiomycetidae</taxon>
        <taxon>Eurotiales</taxon>
        <taxon>Aspergillaceae</taxon>
        <taxon>Aspergillus</taxon>
    </lineage>
</organism>
<gene>
    <name evidence="2" type="ORF">BO99DRAFT_49525</name>
</gene>